<protein>
    <submittedName>
        <fullName evidence="3">Uncharacterized protein</fullName>
    </submittedName>
</protein>
<feature type="transmembrane region" description="Helical" evidence="1">
    <location>
        <begin position="105"/>
        <end position="130"/>
    </location>
</feature>
<feature type="transmembrane region" description="Helical" evidence="1">
    <location>
        <begin position="73"/>
        <end position="93"/>
    </location>
</feature>
<name>A0AAE0LU79_9PEZI</name>
<keyword evidence="4" id="KW-1185">Reference proteome</keyword>
<accession>A0AAE0LU79</accession>
<dbReference type="AlphaFoldDB" id="A0AAE0LU79"/>
<evidence type="ECO:0000313" key="4">
    <source>
        <dbReference type="Proteomes" id="UP001278766"/>
    </source>
</evidence>
<dbReference type="Proteomes" id="UP001278766">
    <property type="component" value="Unassembled WGS sequence"/>
</dbReference>
<feature type="signal peptide" evidence="2">
    <location>
        <begin position="1"/>
        <end position="22"/>
    </location>
</feature>
<organism evidence="3 4">
    <name type="scientific">Chaetomium fimeti</name>
    <dbReference type="NCBI Taxonomy" id="1854472"/>
    <lineage>
        <taxon>Eukaryota</taxon>
        <taxon>Fungi</taxon>
        <taxon>Dikarya</taxon>
        <taxon>Ascomycota</taxon>
        <taxon>Pezizomycotina</taxon>
        <taxon>Sordariomycetes</taxon>
        <taxon>Sordariomycetidae</taxon>
        <taxon>Sordariales</taxon>
        <taxon>Chaetomiaceae</taxon>
        <taxon>Chaetomium</taxon>
    </lineage>
</organism>
<gene>
    <name evidence="3" type="ORF">B0H64DRAFT_129935</name>
</gene>
<feature type="transmembrane region" description="Helical" evidence="1">
    <location>
        <begin position="196"/>
        <end position="215"/>
    </location>
</feature>
<evidence type="ECO:0000313" key="3">
    <source>
        <dbReference type="EMBL" id="KAK3297692.1"/>
    </source>
</evidence>
<dbReference type="RefSeq" id="XP_062661206.1">
    <property type="nucleotide sequence ID" value="XM_062798104.1"/>
</dbReference>
<proteinExistence type="predicted"/>
<reference evidence="3" key="1">
    <citation type="journal article" date="2023" name="Mol. Phylogenet. Evol.">
        <title>Genome-scale phylogeny and comparative genomics of the fungal order Sordariales.</title>
        <authorList>
            <person name="Hensen N."/>
            <person name="Bonometti L."/>
            <person name="Westerberg I."/>
            <person name="Brannstrom I.O."/>
            <person name="Guillou S."/>
            <person name="Cros-Aarteil S."/>
            <person name="Calhoun S."/>
            <person name="Haridas S."/>
            <person name="Kuo A."/>
            <person name="Mondo S."/>
            <person name="Pangilinan J."/>
            <person name="Riley R."/>
            <person name="LaButti K."/>
            <person name="Andreopoulos B."/>
            <person name="Lipzen A."/>
            <person name="Chen C."/>
            <person name="Yan M."/>
            <person name="Daum C."/>
            <person name="Ng V."/>
            <person name="Clum A."/>
            <person name="Steindorff A."/>
            <person name="Ohm R.A."/>
            <person name="Martin F."/>
            <person name="Silar P."/>
            <person name="Natvig D.O."/>
            <person name="Lalanne C."/>
            <person name="Gautier V."/>
            <person name="Ament-Velasquez S.L."/>
            <person name="Kruys A."/>
            <person name="Hutchinson M.I."/>
            <person name="Powell A.J."/>
            <person name="Barry K."/>
            <person name="Miller A.N."/>
            <person name="Grigoriev I.V."/>
            <person name="Debuchy R."/>
            <person name="Gladieux P."/>
            <person name="Hiltunen Thoren M."/>
            <person name="Johannesson H."/>
        </authorList>
    </citation>
    <scope>NUCLEOTIDE SEQUENCE</scope>
    <source>
        <strain evidence="3">CBS 168.71</strain>
    </source>
</reference>
<sequence length="246" mass="26992">MRLRHSLLLPIGLCLFLLAVDAAITMGLVSSMVSFLHHNGRGPFAVAPADGSPFPLTGLPANLVVDQGHTANAAGGTALILIGFGGSIALWLERRSRKKWDRSSPFFHIWAVFVLLSWLLTMVALIYTFVETAKTGGQVIDLSVARANPPPARYPDGRWTPENWYAAVLDLPLASAAQRRVINGNLTIMRAWRWNLVPLFILGFILLSLVVVELLRMRRRDAQPVSMVEVLAGPFKRPSSRGGVVH</sequence>
<evidence type="ECO:0000256" key="2">
    <source>
        <dbReference type="SAM" id="SignalP"/>
    </source>
</evidence>
<feature type="chain" id="PRO_5042140916" evidence="2">
    <location>
        <begin position="23"/>
        <end position="246"/>
    </location>
</feature>
<keyword evidence="1" id="KW-0472">Membrane</keyword>
<keyword evidence="2" id="KW-0732">Signal</keyword>
<keyword evidence="1" id="KW-1133">Transmembrane helix</keyword>
<keyword evidence="1" id="KW-0812">Transmembrane</keyword>
<reference evidence="3" key="2">
    <citation type="submission" date="2023-06" db="EMBL/GenBank/DDBJ databases">
        <authorList>
            <consortium name="Lawrence Berkeley National Laboratory"/>
            <person name="Haridas S."/>
            <person name="Hensen N."/>
            <person name="Bonometti L."/>
            <person name="Westerberg I."/>
            <person name="Brannstrom I.O."/>
            <person name="Guillou S."/>
            <person name="Cros-Aarteil S."/>
            <person name="Calhoun S."/>
            <person name="Kuo A."/>
            <person name="Mondo S."/>
            <person name="Pangilinan J."/>
            <person name="Riley R."/>
            <person name="Labutti K."/>
            <person name="Andreopoulos B."/>
            <person name="Lipzen A."/>
            <person name="Chen C."/>
            <person name="Yanf M."/>
            <person name="Daum C."/>
            <person name="Ng V."/>
            <person name="Clum A."/>
            <person name="Steindorff A."/>
            <person name="Ohm R."/>
            <person name="Martin F."/>
            <person name="Silar P."/>
            <person name="Natvig D."/>
            <person name="Lalanne C."/>
            <person name="Gautier V."/>
            <person name="Ament-Velasquez S.L."/>
            <person name="Kruys A."/>
            <person name="Hutchinson M.I."/>
            <person name="Powell A.J."/>
            <person name="Barry K."/>
            <person name="Miller A.N."/>
            <person name="Grigoriev I.V."/>
            <person name="Debuchy R."/>
            <person name="Gladieux P."/>
            <person name="Thoren M.H."/>
            <person name="Johannesson H."/>
        </authorList>
    </citation>
    <scope>NUCLEOTIDE SEQUENCE</scope>
    <source>
        <strain evidence="3">CBS 168.71</strain>
    </source>
</reference>
<dbReference type="EMBL" id="JAUEPN010000003">
    <property type="protein sequence ID" value="KAK3297692.1"/>
    <property type="molecule type" value="Genomic_DNA"/>
</dbReference>
<comment type="caution">
    <text evidence="3">The sequence shown here is derived from an EMBL/GenBank/DDBJ whole genome shotgun (WGS) entry which is preliminary data.</text>
</comment>
<dbReference type="GeneID" id="87835052"/>
<evidence type="ECO:0000256" key="1">
    <source>
        <dbReference type="SAM" id="Phobius"/>
    </source>
</evidence>